<accession>A0A6J4N3U3</accession>
<dbReference type="EC" id="1.13.11.27" evidence="2"/>
<gene>
    <name evidence="2" type="ORF">AVDCRST_MAG60-553</name>
</gene>
<feature type="non-terminal residue" evidence="2">
    <location>
        <position position="1"/>
    </location>
</feature>
<feature type="compositionally biased region" description="Basic residues" evidence="1">
    <location>
        <begin position="1"/>
        <end position="26"/>
    </location>
</feature>
<organism evidence="2">
    <name type="scientific">uncultured Nocardioides sp</name>
    <dbReference type="NCBI Taxonomy" id="198441"/>
    <lineage>
        <taxon>Bacteria</taxon>
        <taxon>Bacillati</taxon>
        <taxon>Actinomycetota</taxon>
        <taxon>Actinomycetes</taxon>
        <taxon>Propionibacteriales</taxon>
        <taxon>Nocardioidaceae</taxon>
        <taxon>Nocardioides</taxon>
        <taxon>environmental samples</taxon>
    </lineage>
</organism>
<feature type="non-terminal residue" evidence="2">
    <location>
        <position position="110"/>
    </location>
</feature>
<reference evidence="2" key="1">
    <citation type="submission" date="2020-02" db="EMBL/GenBank/DDBJ databases">
        <authorList>
            <person name="Meier V. D."/>
        </authorList>
    </citation>
    <scope>NUCLEOTIDE SEQUENCE</scope>
    <source>
        <strain evidence="2">AVDCRST_MAG60</strain>
    </source>
</reference>
<sequence length="110" mass="12239">DQRHPALGRHPARQRHPVPRHPRLLLRRPGAARPDRRGAGADRGAEEAQDPRRPRRGRLPAADLHQADGGPADRVLRVHRASRLARLRQGQLQGALRGHRAGAGRPRQPL</sequence>
<keyword evidence="2" id="KW-0670">Pyruvate</keyword>
<dbReference type="EMBL" id="CADCUN010000060">
    <property type="protein sequence ID" value="CAA9376642.1"/>
    <property type="molecule type" value="Genomic_DNA"/>
</dbReference>
<feature type="region of interest" description="Disordered" evidence="1">
    <location>
        <begin position="1"/>
        <end position="74"/>
    </location>
</feature>
<evidence type="ECO:0000256" key="1">
    <source>
        <dbReference type="SAM" id="MobiDB-lite"/>
    </source>
</evidence>
<proteinExistence type="predicted"/>
<keyword evidence="2" id="KW-0223">Dioxygenase</keyword>
<feature type="region of interest" description="Disordered" evidence="1">
    <location>
        <begin position="87"/>
        <end position="110"/>
    </location>
</feature>
<keyword evidence="2" id="KW-0560">Oxidoreductase</keyword>
<name>A0A6J4N3U3_9ACTN</name>
<protein>
    <submittedName>
        <fullName evidence="2">4-hydroxyphenylpyruvate dioxygenase</fullName>
        <ecNumber evidence="2">1.13.11.27</ecNumber>
    </submittedName>
</protein>
<evidence type="ECO:0000313" key="2">
    <source>
        <dbReference type="EMBL" id="CAA9376642.1"/>
    </source>
</evidence>
<feature type="compositionally biased region" description="Basic and acidic residues" evidence="1">
    <location>
        <begin position="33"/>
        <end position="52"/>
    </location>
</feature>
<dbReference type="GO" id="GO:0003868">
    <property type="term" value="F:4-hydroxyphenylpyruvate dioxygenase activity"/>
    <property type="evidence" value="ECO:0007669"/>
    <property type="project" value="UniProtKB-EC"/>
</dbReference>
<dbReference type="AlphaFoldDB" id="A0A6J4N3U3"/>